<dbReference type="InterPro" id="IPR011711">
    <property type="entry name" value="GntR_C"/>
</dbReference>
<accession>A0A918B705</accession>
<dbReference type="SUPFAM" id="SSF46785">
    <property type="entry name" value="Winged helix' DNA-binding domain"/>
    <property type="match status" value="1"/>
</dbReference>
<dbReference type="Pfam" id="PF07729">
    <property type="entry name" value="FCD"/>
    <property type="match status" value="1"/>
</dbReference>
<evidence type="ECO:0000259" key="5">
    <source>
        <dbReference type="PROSITE" id="PS50949"/>
    </source>
</evidence>
<dbReference type="PANTHER" id="PTHR43537">
    <property type="entry name" value="TRANSCRIPTIONAL REGULATOR, GNTR FAMILY"/>
    <property type="match status" value="1"/>
</dbReference>
<proteinExistence type="predicted"/>
<dbReference type="InterPro" id="IPR008920">
    <property type="entry name" value="TF_FadR/GntR_C"/>
</dbReference>
<evidence type="ECO:0000256" key="1">
    <source>
        <dbReference type="ARBA" id="ARBA00023015"/>
    </source>
</evidence>
<name>A0A918B705_9ACTN</name>
<dbReference type="PANTHER" id="PTHR43537:SF44">
    <property type="entry name" value="GNTR FAMILY REGULATORY PROTEIN"/>
    <property type="match status" value="1"/>
</dbReference>
<keyword evidence="7" id="KW-1185">Reference proteome</keyword>
<gene>
    <name evidence="6" type="ORF">GCM10010249_47230</name>
</gene>
<organism evidence="6 7">
    <name type="scientific">Streptomyces roseolilacinus</name>
    <dbReference type="NCBI Taxonomy" id="66904"/>
    <lineage>
        <taxon>Bacteria</taxon>
        <taxon>Bacillati</taxon>
        <taxon>Actinomycetota</taxon>
        <taxon>Actinomycetes</taxon>
        <taxon>Kitasatosporales</taxon>
        <taxon>Streptomycetaceae</taxon>
        <taxon>Streptomyces</taxon>
    </lineage>
</organism>
<dbReference type="GO" id="GO:0003700">
    <property type="term" value="F:DNA-binding transcription factor activity"/>
    <property type="evidence" value="ECO:0007669"/>
    <property type="project" value="InterPro"/>
</dbReference>
<dbReference type="InterPro" id="IPR000524">
    <property type="entry name" value="Tscrpt_reg_HTH_GntR"/>
</dbReference>
<feature type="domain" description="HTH gntR-type" evidence="5">
    <location>
        <begin position="6"/>
        <end position="73"/>
    </location>
</feature>
<protein>
    <submittedName>
        <fullName evidence="6">Transcriptional regulator</fullName>
    </submittedName>
</protein>
<dbReference type="EMBL" id="BMSV01000010">
    <property type="protein sequence ID" value="GGQ23079.1"/>
    <property type="molecule type" value="Genomic_DNA"/>
</dbReference>
<evidence type="ECO:0000256" key="2">
    <source>
        <dbReference type="ARBA" id="ARBA00023125"/>
    </source>
</evidence>
<dbReference type="InterPro" id="IPR036390">
    <property type="entry name" value="WH_DNA-bd_sf"/>
</dbReference>
<dbReference type="PROSITE" id="PS50949">
    <property type="entry name" value="HTH_GNTR"/>
    <property type="match status" value="1"/>
</dbReference>
<keyword evidence="3" id="KW-0804">Transcription</keyword>
<dbReference type="SMART" id="SM00345">
    <property type="entry name" value="HTH_GNTR"/>
    <property type="match status" value="1"/>
</dbReference>
<dbReference type="GO" id="GO:0003677">
    <property type="term" value="F:DNA binding"/>
    <property type="evidence" value="ECO:0007669"/>
    <property type="project" value="UniProtKB-KW"/>
</dbReference>
<keyword evidence="1" id="KW-0805">Transcription regulation</keyword>
<evidence type="ECO:0000256" key="3">
    <source>
        <dbReference type="ARBA" id="ARBA00023163"/>
    </source>
</evidence>
<reference evidence="6" key="2">
    <citation type="submission" date="2020-09" db="EMBL/GenBank/DDBJ databases">
        <authorList>
            <person name="Sun Q."/>
            <person name="Ohkuma M."/>
        </authorList>
    </citation>
    <scope>NUCLEOTIDE SEQUENCE</scope>
    <source>
        <strain evidence="6">JCM 4335</strain>
    </source>
</reference>
<reference evidence="6" key="1">
    <citation type="journal article" date="2014" name="Int. J. Syst. Evol. Microbiol.">
        <title>Complete genome sequence of Corynebacterium casei LMG S-19264T (=DSM 44701T), isolated from a smear-ripened cheese.</title>
        <authorList>
            <consortium name="US DOE Joint Genome Institute (JGI-PGF)"/>
            <person name="Walter F."/>
            <person name="Albersmeier A."/>
            <person name="Kalinowski J."/>
            <person name="Ruckert C."/>
        </authorList>
    </citation>
    <scope>NUCLEOTIDE SEQUENCE</scope>
    <source>
        <strain evidence="6">JCM 4335</strain>
    </source>
</reference>
<dbReference type="Proteomes" id="UP000654123">
    <property type="component" value="Unassembled WGS sequence"/>
</dbReference>
<dbReference type="SUPFAM" id="SSF48008">
    <property type="entry name" value="GntR ligand-binding domain-like"/>
    <property type="match status" value="1"/>
</dbReference>
<evidence type="ECO:0000313" key="7">
    <source>
        <dbReference type="Proteomes" id="UP000654123"/>
    </source>
</evidence>
<dbReference type="SMART" id="SM00895">
    <property type="entry name" value="FCD"/>
    <property type="match status" value="1"/>
</dbReference>
<dbReference type="Pfam" id="PF00392">
    <property type="entry name" value="GntR"/>
    <property type="match status" value="1"/>
</dbReference>
<dbReference type="AlphaFoldDB" id="A0A918B705"/>
<evidence type="ECO:0000256" key="4">
    <source>
        <dbReference type="SAM" id="MobiDB-lite"/>
    </source>
</evidence>
<evidence type="ECO:0000313" key="6">
    <source>
        <dbReference type="EMBL" id="GGQ23079.1"/>
    </source>
</evidence>
<dbReference type="Gene3D" id="1.20.120.530">
    <property type="entry name" value="GntR ligand-binding domain-like"/>
    <property type="match status" value="1"/>
</dbReference>
<keyword evidence="2" id="KW-0238">DNA-binding</keyword>
<comment type="caution">
    <text evidence="6">The sequence shown here is derived from an EMBL/GenBank/DDBJ whole genome shotgun (WGS) entry which is preliminary data.</text>
</comment>
<dbReference type="InterPro" id="IPR036388">
    <property type="entry name" value="WH-like_DNA-bd_sf"/>
</dbReference>
<sequence>MTTQARGLHTRVLEALGLAITAGEYPPGSVLRTDDLAQRFEVSRTVVREVVRVLESMHLVASRRRVGVTVRPTEQWNVYDPQVIRWRLAGADRPRQLRSLTVLRSAVEPVAAGLAALNATPEQCRALTEEALGMVATSRGRRLEAYLVHDIAFHRIVLDASGNEMFARLGDVVAEVLTGRTHHHVMFDDPDPAAVTLHVQVAEAVRGRDAVRAEELTRQIALGALRELDVLAPRAEPAPGPGPSRAVPMPHTGP</sequence>
<dbReference type="Gene3D" id="1.10.10.10">
    <property type="entry name" value="Winged helix-like DNA-binding domain superfamily/Winged helix DNA-binding domain"/>
    <property type="match status" value="1"/>
</dbReference>
<dbReference type="RefSeq" id="WP_229840719.1">
    <property type="nucleotide sequence ID" value="NZ_BMSV01000010.1"/>
</dbReference>
<feature type="region of interest" description="Disordered" evidence="4">
    <location>
        <begin position="233"/>
        <end position="254"/>
    </location>
</feature>